<gene>
    <name evidence="2" type="ORF">GCM10023082_42770</name>
</gene>
<accession>A0ABP7FQA0</accession>
<reference evidence="3" key="1">
    <citation type="journal article" date="2019" name="Int. J. Syst. Evol. Microbiol.">
        <title>The Global Catalogue of Microorganisms (GCM) 10K type strain sequencing project: providing services to taxonomists for standard genome sequencing and annotation.</title>
        <authorList>
            <consortium name="The Broad Institute Genomics Platform"/>
            <consortium name="The Broad Institute Genome Sequencing Center for Infectious Disease"/>
            <person name="Wu L."/>
            <person name="Ma J."/>
        </authorList>
    </citation>
    <scope>NUCLEOTIDE SEQUENCE [LARGE SCALE GENOMIC DNA]</scope>
    <source>
        <strain evidence="3">JCM 30846</strain>
    </source>
</reference>
<feature type="compositionally biased region" description="Gly residues" evidence="1">
    <location>
        <begin position="12"/>
        <end position="22"/>
    </location>
</feature>
<sequence>MGGVKAESSVEPGGGIVSDGGTDGACASSCTVGFPRLFGPAGGPDGVWYRGFVPEAPSLRPSRSGQTEGPRNPGWGSAALKAPA</sequence>
<organism evidence="2 3">
    <name type="scientific">Streptomyces tremellae</name>
    <dbReference type="NCBI Taxonomy" id="1124239"/>
    <lineage>
        <taxon>Bacteria</taxon>
        <taxon>Bacillati</taxon>
        <taxon>Actinomycetota</taxon>
        <taxon>Actinomycetes</taxon>
        <taxon>Kitasatosporales</taxon>
        <taxon>Streptomycetaceae</taxon>
        <taxon>Streptomyces</taxon>
    </lineage>
</organism>
<keyword evidence="3" id="KW-1185">Reference proteome</keyword>
<name>A0ABP7FQA0_9ACTN</name>
<dbReference type="Proteomes" id="UP001499884">
    <property type="component" value="Unassembled WGS sequence"/>
</dbReference>
<comment type="caution">
    <text evidence="2">The sequence shown here is derived from an EMBL/GenBank/DDBJ whole genome shotgun (WGS) entry which is preliminary data.</text>
</comment>
<feature type="region of interest" description="Disordered" evidence="1">
    <location>
        <begin position="1"/>
        <end position="22"/>
    </location>
</feature>
<evidence type="ECO:0000256" key="1">
    <source>
        <dbReference type="SAM" id="MobiDB-lite"/>
    </source>
</evidence>
<evidence type="ECO:0000313" key="2">
    <source>
        <dbReference type="EMBL" id="GAA3741231.1"/>
    </source>
</evidence>
<dbReference type="EMBL" id="BAABEP010000032">
    <property type="protein sequence ID" value="GAA3741231.1"/>
    <property type="molecule type" value="Genomic_DNA"/>
</dbReference>
<feature type="region of interest" description="Disordered" evidence="1">
    <location>
        <begin position="53"/>
        <end position="84"/>
    </location>
</feature>
<proteinExistence type="predicted"/>
<evidence type="ECO:0000313" key="3">
    <source>
        <dbReference type="Proteomes" id="UP001499884"/>
    </source>
</evidence>
<protein>
    <submittedName>
        <fullName evidence="2">Uncharacterized protein</fullName>
    </submittedName>
</protein>